<comment type="caution">
    <text evidence="3">The sequence shown here is derived from an EMBL/GenBank/DDBJ whole genome shotgun (WGS) entry which is preliminary data.</text>
</comment>
<evidence type="ECO:0000256" key="2">
    <source>
        <dbReference type="ARBA" id="ARBA00022803"/>
    </source>
</evidence>
<dbReference type="Proteomes" id="UP000649617">
    <property type="component" value="Unassembled WGS sequence"/>
</dbReference>
<dbReference type="Pfam" id="PF13424">
    <property type="entry name" value="TPR_12"/>
    <property type="match status" value="1"/>
</dbReference>
<gene>
    <name evidence="3" type="primary">KLC2</name>
    <name evidence="3" type="ORF">SPIL2461_LOCUS8666</name>
</gene>
<dbReference type="SUPFAM" id="SSF48452">
    <property type="entry name" value="TPR-like"/>
    <property type="match status" value="1"/>
</dbReference>
<accession>A0A812Q1S6</accession>
<proteinExistence type="predicted"/>
<dbReference type="Gene3D" id="1.25.40.10">
    <property type="entry name" value="Tetratricopeptide repeat domain"/>
    <property type="match status" value="1"/>
</dbReference>
<dbReference type="EMBL" id="CAJNIZ010014446">
    <property type="protein sequence ID" value="CAE7361939.1"/>
    <property type="molecule type" value="Genomic_DNA"/>
</dbReference>
<evidence type="ECO:0000313" key="3">
    <source>
        <dbReference type="EMBL" id="CAE7361939.1"/>
    </source>
</evidence>
<organism evidence="3 4">
    <name type="scientific">Symbiodinium pilosum</name>
    <name type="common">Dinoflagellate</name>
    <dbReference type="NCBI Taxonomy" id="2952"/>
    <lineage>
        <taxon>Eukaryota</taxon>
        <taxon>Sar</taxon>
        <taxon>Alveolata</taxon>
        <taxon>Dinophyceae</taxon>
        <taxon>Suessiales</taxon>
        <taxon>Symbiodiniaceae</taxon>
        <taxon>Symbiodinium</taxon>
    </lineage>
</organism>
<dbReference type="PANTHER" id="PTHR45641:SF19">
    <property type="entry name" value="NEPHROCYSTIN-3"/>
    <property type="match status" value="1"/>
</dbReference>
<reference evidence="3" key="1">
    <citation type="submission" date="2021-02" db="EMBL/GenBank/DDBJ databases">
        <authorList>
            <person name="Dougan E. K."/>
            <person name="Rhodes N."/>
            <person name="Thang M."/>
            <person name="Chan C."/>
        </authorList>
    </citation>
    <scope>NUCLEOTIDE SEQUENCE</scope>
</reference>
<name>A0A812Q1S6_SYMPI</name>
<dbReference type="PANTHER" id="PTHR45641">
    <property type="entry name" value="TETRATRICOPEPTIDE REPEAT PROTEIN (AFU_ORTHOLOGUE AFUA_6G03870)"/>
    <property type="match status" value="1"/>
</dbReference>
<evidence type="ECO:0000256" key="1">
    <source>
        <dbReference type="ARBA" id="ARBA00022737"/>
    </source>
</evidence>
<keyword evidence="4" id="KW-1185">Reference proteome</keyword>
<evidence type="ECO:0000313" key="4">
    <source>
        <dbReference type="Proteomes" id="UP000649617"/>
    </source>
</evidence>
<dbReference type="AlphaFoldDB" id="A0A812Q1S6"/>
<dbReference type="OrthoDB" id="442109at2759"/>
<protein>
    <submittedName>
        <fullName evidence="3">KLC2 protein</fullName>
    </submittedName>
</protein>
<dbReference type="InterPro" id="IPR011990">
    <property type="entry name" value="TPR-like_helical_dom_sf"/>
</dbReference>
<sequence>MTAGQQRPAAALLVTIASWNAFPHLLSSLTPTQGVSTTSVARFARGFGSEEPPSAKTAQQQYKTKKGLKSTEAAIDYFEKAKEYRDAGNNQKAIQMYRKARVAIGKAAGNGSKDYARVCSDLGIAYLDVNKHDRAADLLEESRKAFEVAVGKNNAEYAGCLRNLARLRWSTGNVAAVEALLKEASHIYAADLSSFHNEYADTLKSLASLYQTQGQMDLLQPILLEEQRVRTLAASLGR</sequence>
<keyword evidence="2" id="KW-0802">TPR repeat</keyword>
<keyword evidence="1" id="KW-0677">Repeat</keyword>